<accession>A0A370L0K4</accession>
<dbReference type="PANTHER" id="PTHR11103:SF18">
    <property type="entry name" value="SLR1189 PROTEIN"/>
    <property type="match status" value="1"/>
</dbReference>
<evidence type="ECO:0000256" key="2">
    <source>
        <dbReference type="ARBA" id="ARBA00022679"/>
    </source>
</evidence>
<keyword evidence="6" id="KW-1185">Reference proteome</keyword>
<protein>
    <submittedName>
        <fullName evidence="5">Homocysteine methyltransferase</fullName>
    </submittedName>
</protein>
<dbReference type="GO" id="GO:0046872">
    <property type="term" value="F:metal ion binding"/>
    <property type="evidence" value="ECO:0007669"/>
    <property type="project" value="UniProtKB-KW"/>
</dbReference>
<keyword evidence="3" id="KW-0862">Zinc</keyword>
<feature type="binding site" evidence="3">
    <location>
        <position position="226"/>
    </location>
    <ligand>
        <name>Zn(2+)</name>
        <dbReference type="ChEBI" id="CHEBI:29105"/>
    </ligand>
</feature>
<evidence type="ECO:0000256" key="3">
    <source>
        <dbReference type="PROSITE-ProRule" id="PRU00333"/>
    </source>
</evidence>
<organism evidence="5 6">
    <name type="scientific">Bosea caraganae</name>
    <dbReference type="NCBI Taxonomy" id="2763117"/>
    <lineage>
        <taxon>Bacteria</taxon>
        <taxon>Pseudomonadati</taxon>
        <taxon>Pseudomonadota</taxon>
        <taxon>Alphaproteobacteria</taxon>
        <taxon>Hyphomicrobiales</taxon>
        <taxon>Boseaceae</taxon>
        <taxon>Bosea</taxon>
    </lineage>
</organism>
<dbReference type="SUPFAM" id="SSF82282">
    <property type="entry name" value="Homocysteine S-methyltransferase"/>
    <property type="match status" value="1"/>
</dbReference>
<feature type="domain" description="Hcy-binding" evidence="4">
    <location>
        <begin position="4"/>
        <end position="310"/>
    </location>
</feature>
<feature type="binding site" evidence="3">
    <location>
        <position position="296"/>
    </location>
    <ligand>
        <name>Zn(2+)</name>
        <dbReference type="ChEBI" id="CHEBI:29105"/>
    </ligand>
</feature>
<comment type="caution">
    <text evidence="5">The sequence shown here is derived from an EMBL/GenBank/DDBJ whole genome shotgun (WGS) entry which is preliminary data.</text>
</comment>
<feature type="binding site" evidence="3">
    <location>
        <position position="295"/>
    </location>
    <ligand>
        <name>Zn(2+)</name>
        <dbReference type="ChEBI" id="CHEBI:29105"/>
    </ligand>
</feature>
<dbReference type="PANTHER" id="PTHR11103">
    <property type="entry name" value="SLR1189 PROTEIN"/>
    <property type="match status" value="1"/>
</dbReference>
<reference evidence="6" key="1">
    <citation type="submission" date="2018-07" db="EMBL/GenBank/DDBJ databases">
        <authorList>
            <person name="Safronova V.I."/>
            <person name="Chirak E.R."/>
            <person name="Sazanova A.L."/>
        </authorList>
    </citation>
    <scope>NUCLEOTIDE SEQUENCE [LARGE SCALE GENOMIC DNA]</scope>
    <source>
        <strain evidence="6">RCAM04685</strain>
    </source>
</reference>
<keyword evidence="3" id="KW-0479">Metal-binding</keyword>
<dbReference type="RefSeq" id="WP_114831571.1">
    <property type="nucleotide sequence ID" value="NZ_QQTO01000037.1"/>
</dbReference>
<dbReference type="InterPro" id="IPR036589">
    <property type="entry name" value="HCY_dom_sf"/>
</dbReference>
<dbReference type="OrthoDB" id="9803687at2"/>
<dbReference type="Pfam" id="PF02574">
    <property type="entry name" value="S-methyl_trans"/>
    <property type="match status" value="1"/>
</dbReference>
<name>A0A370L0K4_9HYPH</name>
<gene>
    <name evidence="5" type="ORF">DWE98_22575</name>
</gene>
<dbReference type="Gene3D" id="3.20.20.330">
    <property type="entry name" value="Homocysteine-binding-like domain"/>
    <property type="match status" value="1"/>
</dbReference>
<evidence type="ECO:0000256" key="1">
    <source>
        <dbReference type="ARBA" id="ARBA00022603"/>
    </source>
</evidence>
<dbReference type="GO" id="GO:0008168">
    <property type="term" value="F:methyltransferase activity"/>
    <property type="evidence" value="ECO:0007669"/>
    <property type="project" value="UniProtKB-UniRule"/>
</dbReference>
<keyword evidence="2 3" id="KW-0808">Transferase</keyword>
<dbReference type="PROSITE" id="PS50970">
    <property type="entry name" value="HCY"/>
    <property type="match status" value="1"/>
</dbReference>
<sequence length="318" mass="34161">MAKYRHALPQMQGGVFLSDGGMETSLIFHDGLDLPHFASFVLLATATGRWHLSAYYETYLAIAQARGVGFVLDSATWRANPDWGAKLGYGRDALKAANQASIRLLETLRARWESKASPCVISGAIGPRGDGYKEGRMGASEAEDYHGAQISAFADSAADMVAAYTLSSVEEAIGIARAAKAHGMPCAISFTVETDGRLVSGRTLREAVEIVDDETGGAPLYYMINCAHPTHFEQALEAGESWTRRVHGIRANASTRSHAELDESEVLDEGDPADLGRRYASLRRSFPTMRILGGCCGTDHRHVAAVCEACLPPVALSA</sequence>
<comment type="cofactor">
    <cofactor evidence="3">
        <name>Zn(2+)</name>
        <dbReference type="ChEBI" id="CHEBI:29105"/>
    </cofactor>
</comment>
<evidence type="ECO:0000313" key="5">
    <source>
        <dbReference type="EMBL" id="RDJ20755.1"/>
    </source>
</evidence>
<proteinExistence type="predicted"/>
<evidence type="ECO:0000313" key="6">
    <source>
        <dbReference type="Proteomes" id="UP000255207"/>
    </source>
</evidence>
<dbReference type="Proteomes" id="UP000255207">
    <property type="component" value="Unassembled WGS sequence"/>
</dbReference>
<dbReference type="GO" id="GO:0032259">
    <property type="term" value="P:methylation"/>
    <property type="evidence" value="ECO:0007669"/>
    <property type="project" value="UniProtKB-KW"/>
</dbReference>
<dbReference type="InterPro" id="IPR003726">
    <property type="entry name" value="HCY_dom"/>
</dbReference>
<keyword evidence="1 3" id="KW-0489">Methyltransferase</keyword>
<dbReference type="EMBL" id="QQTP01000015">
    <property type="protein sequence ID" value="RDJ20755.1"/>
    <property type="molecule type" value="Genomic_DNA"/>
</dbReference>
<evidence type="ECO:0000259" key="4">
    <source>
        <dbReference type="PROSITE" id="PS50970"/>
    </source>
</evidence>
<dbReference type="AlphaFoldDB" id="A0A370L0K4"/>